<dbReference type="CDD" id="cd00761">
    <property type="entry name" value="Glyco_tranf_GTA_type"/>
    <property type="match status" value="1"/>
</dbReference>
<dbReference type="Proteomes" id="UP000248333">
    <property type="component" value="Unassembled WGS sequence"/>
</dbReference>
<dbReference type="OrthoDB" id="9806525at2"/>
<keyword evidence="2" id="KW-0808">Transferase</keyword>
<dbReference type="PANTHER" id="PTHR43646">
    <property type="entry name" value="GLYCOSYLTRANSFERASE"/>
    <property type="match status" value="1"/>
</dbReference>
<name>A0A318NV18_9ACTN</name>
<keyword evidence="3" id="KW-1185">Reference proteome</keyword>
<keyword evidence="1" id="KW-0812">Transmembrane</keyword>
<evidence type="ECO:0000313" key="2">
    <source>
        <dbReference type="EMBL" id="PYC70504.1"/>
    </source>
</evidence>
<gene>
    <name evidence="2" type="ORF">C7C45_14120</name>
</gene>
<comment type="caution">
    <text evidence="2">The sequence shown here is derived from an EMBL/GenBank/DDBJ whole genome shotgun (WGS) entry which is preliminary data.</text>
</comment>
<evidence type="ECO:0000313" key="3">
    <source>
        <dbReference type="Proteomes" id="UP000248333"/>
    </source>
</evidence>
<keyword evidence="1" id="KW-0472">Membrane</keyword>
<organism evidence="2 3">
    <name type="scientific">Micromonospora arborensis</name>
    <dbReference type="NCBI Taxonomy" id="2116518"/>
    <lineage>
        <taxon>Bacteria</taxon>
        <taxon>Bacillati</taxon>
        <taxon>Actinomycetota</taxon>
        <taxon>Actinomycetes</taxon>
        <taxon>Micromonosporales</taxon>
        <taxon>Micromonosporaceae</taxon>
        <taxon>Micromonospora</taxon>
    </lineage>
</organism>
<dbReference type="GO" id="GO:0016740">
    <property type="term" value="F:transferase activity"/>
    <property type="evidence" value="ECO:0007669"/>
    <property type="project" value="UniProtKB-KW"/>
</dbReference>
<keyword evidence="1" id="KW-1133">Transmembrane helix</keyword>
<dbReference type="Gene3D" id="3.90.550.10">
    <property type="entry name" value="Spore Coat Polysaccharide Biosynthesis Protein SpsA, Chain A"/>
    <property type="match status" value="1"/>
</dbReference>
<dbReference type="InterPro" id="IPR029044">
    <property type="entry name" value="Nucleotide-diphossugar_trans"/>
</dbReference>
<feature type="transmembrane region" description="Helical" evidence="1">
    <location>
        <begin position="298"/>
        <end position="321"/>
    </location>
</feature>
<reference evidence="2 3" key="1">
    <citation type="submission" date="2018-03" db="EMBL/GenBank/DDBJ databases">
        <title>Bioinformatic expansion and discovery of thiopeptide antibiotics.</title>
        <authorList>
            <person name="Schwalen C.J."/>
            <person name="Hudson G.A."/>
            <person name="Mitchell D.A."/>
        </authorList>
    </citation>
    <scope>NUCLEOTIDE SEQUENCE [LARGE SCALE GENOMIC DNA]</scope>
    <source>
        <strain evidence="2 3">NRRL 8041</strain>
    </source>
</reference>
<proteinExistence type="predicted"/>
<dbReference type="EMBL" id="PYBV01000016">
    <property type="protein sequence ID" value="PYC70504.1"/>
    <property type="molecule type" value="Genomic_DNA"/>
</dbReference>
<dbReference type="RefSeq" id="WP_110564106.1">
    <property type="nucleotide sequence ID" value="NZ_PYBV01000016.1"/>
</dbReference>
<dbReference type="AlphaFoldDB" id="A0A318NV18"/>
<feature type="transmembrane region" description="Helical" evidence="1">
    <location>
        <begin position="272"/>
        <end position="291"/>
    </location>
</feature>
<dbReference type="PANTHER" id="PTHR43646:SF3">
    <property type="entry name" value="SLR1566 PROTEIN"/>
    <property type="match status" value="1"/>
</dbReference>
<dbReference type="SUPFAM" id="SSF53448">
    <property type="entry name" value="Nucleotide-diphospho-sugar transferases"/>
    <property type="match status" value="1"/>
</dbReference>
<accession>A0A318NV18</accession>
<dbReference type="Pfam" id="PF13641">
    <property type="entry name" value="Glyco_tranf_2_3"/>
    <property type="match status" value="1"/>
</dbReference>
<evidence type="ECO:0000256" key="1">
    <source>
        <dbReference type="SAM" id="Phobius"/>
    </source>
</evidence>
<sequence>MTVLLVLLIAVAALTGHTWLNAAGWLRRPTDRPDQLDERVAVLLPLRDEAARVTGCLRALLAQRGVPGLSVVVLDDGSTDGTADVVRAVVGDDPRVTLLTGVAPPPGWLGKPHACWQLATRADPHATALVFVDADVVLAPHAVAAAVTELRAARVTLLSPYPRIVVATAADRLVQPLLQWLWLTFLPLRAMERSPRPSLAAAGGQFLVLDRAGYTATGGHAAVADKILEDVELARAVKRAGGRIALADGSRLATCRMYDDWPQLRDGYSKSLWASFGHPGAAAAVVTLLLLLYTAPPLVALVGLVAGSAQVAVVGLVGYLLGVAGRVLTARATGGRWWPDALAHPVSVVVLGWLTLRSYHLRKRRRLTWRGRPVS</sequence>
<protein>
    <submittedName>
        <fullName evidence="2">Glycosyl transferase</fullName>
    </submittedName>
</protein>